<sequence>MDKMNYAYASSANEMQFDGKIVIIIIVIVVIVVVAIVIFVELYIEGIDVQLDQVVVMKKMKKKKMMMKKMMMKMQMMIIIIKLDFVIIIVVIAMVHEMQYEEFVEDEFEVQAKIYGVYCKLFIVGDYISRIAGVNAADAFEEMEVAGANATNALVEVVLISDVAVAYYYYEDDDVDVEL</sequence>
<comment type="caution">
    <text evidence="2">The sequence shown here is derived from an EMBL/GenBank/DDBJ whole genome shotgun (WGS) entry which is preliminary data.</text>
</comment>
<evidence type="ECO:0000313" key="3">
    <source>
        <dbReference type="Proteomes" id="UP000324800"/>
    </source>
</evidence>
<accession>A0A5J4VHC2</accession>
<keyword evidence="1" id="KW-0472">Membrane</keyword>
<feature type="transmembrane region" description="Helical" evidence="1">
    <location>
        <begin position="21"/>
        <end position="44"/>
    </location>
</feature>
<evidence type="ECO:0000313" key="2">
    <source>
        <dbReference type="EMBL" id="KAA6381971.1"/>
    </source>
</evidence>
<dbReference type="EMBL" id="SNRW01007031">
    <property type="protein sequence ID" value="KAA6381971.1"/>
    <property type="molecule type" value="Genomic_DNA"/>
</dbReference>
<organism evidence="2 3">
    <name type="scientific">Streblomastix strix</name>
    <dbReference type="NCBI Taxonomy" id="222440"/>
    <lineage>
        <taxon>Eukaryota</taxon>
        <taxon>Metamonada</taxon>
        <taxon>Preaxostyla</taxon>
        <taxon>Oxymonadida</taxon>
        <taxon>Streblomastigidae</taxon>
        <taxon>Streblomastix</taxon>
    </lineage>
</organism>
<keyword evidence="1" id="KW-1133">Transmembrane helix</keyword>
<reference evidence="2 3" key="1">
    <citation type="submission" date="2019-03" db="EMBL/GenBank/DDBJ databases">
        <title>Single cell metagenomics reveals metabolic interactions within the superorganism composed of flagellate Streblomastix strix and complex community of Bacteroidetes bacteria on its surface.</title>
        <authorList>
            <person name="Treitli S.C."/>
            <person name="Kolisko M."/>
            <person name="Husnik F."/>
            <person name="Keeling P."/>
            <person name="Hampl V."/>
        </authorList>
    </citation>
    <scope>NUCLEOTIDE SEQUENCE [LARGE SCALE GENOMIC DNA]</scope>
    <source>
        <strain evidence="2">ST1C</strain>
    </source>
</reference>
<proteinExistence type="predicted"/>
<dbReference type="AlphaFoldDB" id="A0A5J4VHC2"/>
<evidence type="ECO:0000256" key="1">
    <source>
        <dbReference type="SAM" id="Phobius"/>
    </source>
</evidence>
<keyword evidence="1" id="KW-0812">Transmembrane</keyword>
<gene>
    <name evidence="2" type="ORF">EZS28_022501</name>
</gene>
<protein>
    <submittedName>
        <fullName evidence="2">Uncharacterized protein</fullName>
    </submittedName>
</protein>
<dbReference type="Proteomes" id="UP000324800">
    <property type="component" value="Unassembled WGS sequence"/>
</dbReference>
<feature type="transmembrane region" description="Helical" evidence="1">
    <location>
        <begin position="74"/>
        <end position="95"/>
    </location>
</feature>
<name>A0A5J4VHC2_9EUKA</name>